<organism evidence="7 8">
    <name type="scientific">Oxynema aestuarii AP17</name>
    <dbReference type="NCBI Taxonomy" id="2064643"/>
    <lineage>
        <taxon>Bacteria</taxon>
        <taxon>Bacillati</taxon>
        <taxon>Cyanobacteriota</taxon>
        <taxon>Cyanophyceae</taxon>
        <taxon>Oscillatoriophycideae</taxon>
        <taxon>Oscillatoriales</taxon>
        <taxon>Oscillatoriaceae</taxon>
        <taxon>Oxynema</taxon>
        <taxon>Oxynema aestuarii</taxon>
    </lineage>
</organism>
<protein>
    <submittedName>
        <fullName evidence="7">Response regulator transcription factor</fullName>
    </submittedName>
</protein>
<dbReference type="AlphaFoldDB" id="A0A6H1U2D0"/>
<keyword evidence="2" id="KW-0238">DNA-binding</keyword>
<reference evidence="7 8" key="1">
    <citation type="submission" date="2020-04" db="EMBL/GenBank/DDBJ databases">
        <authorList>
            <person name="Basu S."/>
            <person name="Maruthanayagam V."/>
            <person name="Chakraborty S."/>
            <person name="Pramanik A."/>
            <person name="Mukherjee J."/>
            <person name="Brink B."/>
        </authorList>
    </citation>
    <scope>NUCLEOTIDE SEQUENCE [LARGE SCALE GENOMIC DNA]</scope>
    <source>
        <strain evidence="7 8">AP17</strain>
    </source>
</reference>
<evidence type="ECO:0000256" key="2">
    <source>
        <dbReference type="ARBA" id="ARBA00023125"/>
    </source>
</evidence>
<dbReference type="InterPro" id="IPR001789">
    <property type="entry name" value="Sig_transdc_resp-reg_receiver"/>
</dbReference>
<name>A0A6H1U2D0_9CYAN</name>
<feature type="region of interest" description="Disordered" evidence="4">
    <location>
        <begin position="157"/>
        <end position="195"/>
    </location>
</feature>
<feature type="modified residue" description="4-aspartylphosphate" evidence="3">
    <location>
        <position position="53"/>
    </location>
</feature>
<dbReference type="RefSeq" id="WP_168571128.1">
    <property type="nucleotide sequence ID" value="NZ_CP051167.1"/>
</dbReference>
<sequence>MLLTILVVDDDPGTRLAIGEYLEMSGYMAIAAANGREALTMVERHQPHLMVTDIVMPQMDGYELVRQIRKKPAFRLLPVIFLTARTNTQERILGYQLGCDVYLAKPFELEELGAVIRNLLERASSIAQATWRAQETLSSPVIEAEWRFAYKPSPETGGAAAYLSPEGDPPSDGRRSRASAPSWNQAQDRNRDGEGEAEIVLSDRERQVLSLLTEGLSNAQIGDRLHLSPRTIEKYVSSLLRKTATKNRAQLVGVAIERALL</sequence>
<evidence type="ECO:0000259" key="5">
    <source>
        <dbReference type="PROSITE" id="PS50043"/>
    </source>
</evidence>
<feature type="domain" description="Response regulatory" evidence="6">
    <location>
        <begin position="4"/>
        <end position="120"/>
    </location>
</feature>
<proteinExistence type="predicted"/>
<dbReference type="SUPFAM" id="SSF46894">
    <property type="entry name" value="C-terminal effector domain of the bipartite response regulators"/>
    <property type="match status" value="1"/>
</dbReference>
<dbReference type="InterPro" id="IPR000792">
    <property type="entry name" value="Tscrpt_reg_LuxR_C"/>
</dbReference>
<keyword evidence="8" id="KW-1185">Reference proteome</keyword>
<evidence type="ECO:0000256" key="3">
    <source>
        <dbReference type="PROSITE-ProRule" id="PRU00169"/>
    </source>
</evidence>
<gene>
    <name evidence="7" type="ORF">HCG48_22220</name>
</gene>
<dbReference type="Proteomes" id="UP000500857">
    <property type="component" value="Chromosome"/>
</dbReference>
<dbReference type="CDD" id="cd06170">
    <property type="entry name" value="LuxR_C_like"/>
    <property type="match status" value="1"/>
</dbReference>
<dbReference type="GO" id="GO:0006355">
    <property type="term" value="P:regulation of DNA-templated transcription"/>
    <property type="evidence" value="ECO:0007669"/>
    <property type="project" value="InterPro"/>
</dbReference>
<dbReference type="GO" id="GO:0000160">
    <property type="term" value="P:phosphorelay signal transduction system"/>
    <property type="evidence" value="ECO:0007669"/>
    <property type="project" value="InterPro"/>
</dbReference>
<dbReference type="Gene3D" id="3.40.50.2300">
    <property type="match status" value="1"/>
</dbReference>
<evidence type="ECO:0000256" key="1">
    <source>
        <dbReference type="ARBA" id="ARBA00022553"/>
    </source>
</evidence>
<dbReference type="SUPFAM" id="SSF52172">
    <property type="entry name" value="CheY-like"/>
    <property type="match status" value="1"/>
</dbReference>
<dbReference type="PROSITE" id="PS50110">
    <property type="entry name" value="RESPONSE_REGULATORY"/>
    <property type="match status" value="1"/>
</dbReference>
<evidence type="ECO:0000313" key="7">
    <source>
        <dbReference type="EMBL" id="QIZ72981.1"/>
    </source>
</evidence>
<dbReference type="Pfam" id="PF00072">
    <property type="entry name" value="Response_reg"/>
    <property type="match status" value="1"/>
</dbReference>
<dbReference type="KEGG" id="oxy:HCG48_22220"/>
<dbReference type="InterPro" id="IPR016032">
    <property type="entry name" value="Sig_transdc_resp-reg_C-effctor"/>
</dbReference>
<evidence type="ECO:0000256" key="4">
    <source>
        <dbReference type="SAM" id="MobiDB-lite"/>
    </source>
</evidence>
<dbReference type="Gene3D" id="1.10.10.10">
    <property type="entry name" value="Winged helix-like DNA-binding domain superfamily/Winged helix DNA-binding domain"/>
    <property type="match status" value="1"/>
</dbReference>
<evidence type="ECO:0000313" key="8">
    <source>
        <dbReference type="Proteomes" id="UP000500857"/>
    </source>
</evidence>
<dbReference type="InterPro" id="IPR036388">
    <property type="entry name" value="WH-like_DNA-bd_sf"/>
</dbReference>
<accession>A0A6H1U2D0</accession>
<dbReference type="PROSITE" id="PS50043">
    <property type="entry name" value="HTH_LUXR_2"/>
    <property type="match status" value="1"/>
</dbReference>
<dbReference type="PROSITE" id="PS00622">
    <property type="entry name" value="HTH_LUXR_1"/>
    <property type="match status" value="1"/>
</dbReference>
<keyword evidence="1 3" id="KW-0597">Phosphoprotein</keyword>
<dbReference type="SMART" id="SM00448">
    <property type="entry name" value="REC"/>
    <property type="match status" value="1"/>
</dbReference>
<dbReference type="EMBL" id="CP051167">
    <property type="protein sequence ID" value="QIZ72981.1"/>
    <property type="molecule type" value="Genomic_DNA"/>
</dbReference>
<dbReference type="Pfam" id="PF00196">
    <property type="entry name" value="GerE"/>
    <property type="match status" value="1"/>
</dbReference>
<dbReference type="PANTHER" id="PTHR44591">
    <property type="entry name" value="STRESS RESPONSE REGULATOR PROTEIN 1"/>
    <property type="match status" value="1"/>
</dbReference>
<dbReference type="InterPro" id="IPR050595">
    <property type="entry name" value="Bact_response_regulator"/>
</dbReference>
<dbReference type="InterPro" id="IPR011006">
    <property type="entry name" value="CheY-like_superfamily"/>
</dbReference>
<dbReference type="PRINTS" id="PR00038">
    <property type="entry name" value="HTHLUXR"/>
</dbReference>
<feature type="domain" description="HTH luxR-type" evidence="5">
    <location>
        <begin position="194"/>
        <end position="259"/>
    </location>
</feature>
<dbReference type="PANTHER" id="PTHR44591:SF3">
    <property type="entry name" value="RESPONSE REGULATORY DOMAIN-CONTAINING PROTEIN"/>
    <property type="match status" value="1"/>
</dbReference>
<dbReference type="SMART" id="SM00421">
    <property type="entry name" value="HTH_LUXR"/>
    <property type="match status" value="1"/>
</dbReference>
<dbReference type="GO" id="GO:0003677">
    <property type="term" value="F:DNA binding"/>
    <property type="evidence" value="ECO:0007669"/>
    <property type="project" value="UniProtKB-KW"/>
</dbReference>
<evidence type="ECO:0000259" key="6">
    <source>
        <dbReference type="PROSITE" id="PS50110"/>
    </source>
</evidence>